<dbReference type="GO" id="GO:0043137">
    <property type="term" value="P:DNA replication, removal of RNA primer"/>
    <property type="evidence" value="ECO:0007669"/>
    <property type="project" value="TreeGrafter"/>
</dbReference>
<feature type="domain" description="RNase H type-2" evidence="14">
    <location>
        <begin position="11"/>
        <end position="209"/>
    </location>
</feature>
<keyword evidence="12" id="KW-0378">Hydrolase</keyword>
<dbReference type="PANTHER" id="PTHR10954:SF18">
    <property type="entry name" value="RIBONUCLEASE HII"/>
    <property type="match status" value="1"/>
</dbReference>
<dbReference type="EC" id="3.1.26.4" evidence="6"/>
<evidence type="ECO:0000256" key="9">
    <source>
        <dbReference type="ARBA" id="ARBA00022722"/>
    </source>
</evidence>
<dbReference type="EMBL" id="MN739189">
    <property type="protein sequence ID" value="QHS92724.1"/>
    <property type="molecule type" value="Genomic_DNA"/>
</dbReference>
<comment type="similarity">
    <text evidence="5">Belongs to the RNase HII family.</text>
</comment>
<keyword evidence="11" id="KW-0255">Endonuclease</keyword>
<dbReference type="Gene3D" id="3.30.420.10">
    <property type="entry name" value="Ribonuclease H-like superfamily/Ribonuclease H"/>
    <property type="match status" value="1"/>
</dbReference>
<dbReference type="PROSITE" id="PS51975">
    <property type="entry name" value="RNASE_H_2"/>
    <property type="match status" value="1"/>
</dbReference>
<dbReference type="PANTHER" id="PTHR10954">
    <property type="entry name" value="RIBONUCLEASE H2 SUBUNIT A"/>
    <property type="match status" value="1"/>
</dbReference>
<evidence type="ECO:0000256" key="6">
    <source>
        <dbReference type="ARBA" id="ARBA00012180"/>
    </source>
</evidence>
<evidence type="ECO:0000256" key="13">
    <source>
        <dbReference type="ARBA" id="ARBA00023211"/>
    </source>
</evidence>
<evidence type="ECO:0000259" key="14">
    <source>
        <dbReference type="PROSITE" id="PS51975"/>
    </source>
</evidence>
<protein>
    <recommendedName>
        <fullName evidence="7">Ribonuclease HII</fullName>
        <ecNumber evidence="6">3.1.26.4</ecNumber>
    </recommendedName>
</protein>
<dbReference type="InterPro" id="IPR024567">
    <property type="entry name" value="RNase_HII/HIII_dom"/>
</dbReference>
<evidence type="ECO:0000256" key="7">
    <source>
        <dbReference type="ARBA" id="ARBA00019179"/>
    </source>
</evidence>
<dbReference type="InterPro" id="IPR036397">
    <property type="entry name" value="RNaseH_sf"/>
</dbReference>
<evidence type="ECO:0000256" key="4">
    <source>
        <dbReference type="ARBA" id="ARBA00004496"/>
    </source>
</evidence>
<proteinExistence type="inferred from homology"/>
<dbReference type="InterPro" id="IPR022898">
    <property type="entry name" value="RNase_HII"/>
</dbReference>
<reference evidence="15" key="1">
    <citation type="journal article" date="2020" name="Nature">
        <title>Giant virus diversity and host interactions through global metagenomics.</title>
        <authorList>
            <person name="Schulz F."/>
            <person name="Roux S."/>
            <person name="Paez-Espino D."/>
            <person name="Jungbluth S."/>
            <person name="Walsh D.A."/>
            <person name="Denef V.J."/>
            <person name="McMahon K.D."/>
            <person name="Konstantinidis K.T."/>
            <person name="Eloe-Fadrosh E.A."/>
            <person name="Kyrpides N.C."/>
            <person name="Woyke T."/>
        </authorList>
    </citation>
    <scope>NUCLEOTIDE SEQUENCE</scope>
    <source>
        <strain evidence="15">GVMAG-M-3300014204-73</strain>
    </source>
</reference>
<organism evidence="15">
    <name type="scientific">viral metagenome</name>
    <dbReference type="NCBI Taxonomy" id="1070528"/>
    <lineage>
        <taxon>unclassified sequences</taxon>
        <taxon>metagenomes</taxon>
        <taxon>organismal metagenomes</taxon>
    </lineage>
</organism>
<evidence type="ECO:0000256" key="5">
    <source>
        <dbReference type="ARBA" id="ARBA00007383"/>
    </source>
</evidence>
<comment type="cofactor">
    <cofactor evidence="2">
        <name>Mn(2+)</name>
        <dbReference type="ChEBI" id="CHEBI:29035"/>
    </cofactor>
</comment>
<name>A0A6C0BM25_9ZZZZ</name>
<comment type="catalytic activity">
    <reaction evidence="1">
        <text>Endonucleolytic cleavage to 5'-phosphomonoester.</text>
        <dbReference type="EC" id="3.1.26.4"/>
    </reaction>
</comment>
<dbReference type="SUPFAM" id="SSF53098">
    <property type="entry name" value="Ribonuclease H-like"/>
    <property type="match status" value="1"/>
</dbReference>
<dbReference type="InterPro" id="IPR012337">
    <property type="entry name" value="RNaseH-like_sf"/>
</dbReference>
<evidence type="ECO:0000256" key="12">
    <source>
        <dbReference type="ARBA" id="ARBA00022801"/>
    </source>
</evidence>
<dbReference type="GO" id="GO:0032299">
    <property type="term" value="C:ribonuclease H2 complex"/>
    <property type="evidence" value="ECO:0007669"/>
    <property type="project" value="TreeGrafter"/>
</dbReference>
<dbReference type="NCBIfam" id="NF000595">
    <property type="entry name" value="PRK00015.1-3"/>
    <property type="match status" value="1"/>
</dbReference>
<dbReference type="InterPro" id="IPR001352">
    <property type="entry name" value="RNase_HII/HIII"/>
</dbReference>
<keyword evidence="8" id="KW-0963">Cytoplasm</keyword>
<dbReference type="Pfam" id="PF01351">
    <property type="entry name" value="RNase_HII"/>
    <property type="match status" value="1"/>
</dbReference>
<evidence type="ECO:0000256" key="10">
    <source>
        <dbReference type="ARBA" id="ARBA00022723"/>
    </source>
</evidence>
<dbReference type="GO" id="GO:0046872">
    <property type="term" value="F:metal ion binding"/>
    <property type="evidence" value="ECO:0007669"/>
    <property type="project" value="UniProtKB-KW"/>
</dbReference>
<keyword evidence="10" id="KW-0479">Metal-binding</keyword>
<dbReference type="GO" id="GO:0003723">
    <property type="term" value="F:RNA binding"/>
    <property type="evidence" value="ECO:0007669"/>
    <property type="project" value="InterPro"/>
</dbReference>
<comment type="subcellular location">
    <subcellularLocation>
        <location evidence="4">Cytoplasm</location>
    </subcellularLocation>
</comment>
<dbReference type="GO" id="GO:0006298">
    <property type="term" value="P:mismatch repair"/>
    <property type="evidence" value="ECO:0007669"/>
    <property type="project" value="TreeGrafter"/>
</dbReference>
<dbReference type="GO" id="GO:0004523">
    <property type="term" value="F:RNA-DNA hybrid ribonuclease activity"/>
    <property type="evidence" value="ECO:0007669"/>
    <property type="project" value="UniProtKB-EC"/>
</dbReference>
<keyword evidence="9" id="KW-0540">Nuclease</keyword>
<keyword evidence="13" id="KW-0464">Manganese</keyword>
<evidence type="ECO:0000256" key="2">
    <source>
        <dbReference type="ARBA" id="ARBA00001936"/>
    </source>
</evidence>
<evidence type="ECO:0000256" key="3">
    <source>
        <dbReference type="ARBA" id="ARBA00001946"/>
    </source>
</evidence>
<dbReference type="AlphaFoldDB" id="A0A6C0BM25"/>
<evidence type="ECO:0000256" key="1">
    <source>
        <dbReference type="ARBA" id="ARBA00000077"/>
    </source>
</evidence>
<evidence type="ECO:0000256" key="8">
    <source>
        <dbReference type="ARBA" id="ARBA00022490"/>
    </source>
</evidence>
<dbReference type="CDD" id="cd07182">
    <property type="entry name" value="RNase_HII_bacteria_HII_like"/>
    <property type="match status" value="1"/>
</dbReference>
<sequence>MSLLPYHTEGLLEVGVDEAGRGPLIGRVYAGAVIWPNDLTTTVVKDSKKYTKTADREKAYDYVVDHAIAYGVAYAEPEEIDSLGIFKAVMQTMHRAIRNTGVNPEQILVDGNHFQPFMDQYGETPQFTTVIGGDNKYLSIAAGSVLAKVEHDRYIADLLLKYPVLERYDLKNNKGYGAPKHMEAIQKYGITQFHRQSFKCCHDAPIVYI</sequence>
<comment type="cofactor">
    <cofactor evidence="3">
        <name>Mg(2+)</name>
        <dbReference type="ChEBI" id="CHEBI:18420"/>
    </cofactor>
</comment>
<evidence type="ECO:0000256" key="11">
    <source>
        <dbReference type="ARBA" id="ARBA00022759"/>
    </source>
</evidence>
<dbReference type="GO" id="GO:0005737">
    <property type="term" value="C:cytoplasm"/>
    <property type="evidence" value="ECO:0007669"/>
    <property type="project" value="UniProtKB-SubCell"/>
</dbReference>
<evidence type="ECO:0000313" key="15">
    <source>
        <dbReference type="EMBL" id="QHS92724.1"/>
    </source>
</evidence>
<accession>A0A6C0BM25</accession>